<sequence length="104" mass="12082">MVARKKKKKKQRKKLDEAMKEPNQVVYADLLFPNNYRDVLVVMNGYSRFVKIHLLKSKTGRMLKKMDTKKHSVKQVFTDKDGGIINDAMEARCNSQGIEQIQVI</sequence>
<dbReference type="InterPro" id="IPR012337">
    <property type="entry name" value="RNaseH-like_sf"/>
</dbReference>
<accession>A0A2P4X8M8</accession>
<dbReference type="InterPro" id="IPR036397">
    <property type="entry name" value="RNaseH_sf"/>
</dbReference>
<evidence type="ECO:0000313" key="2">
    <source>
        <dbReference type="Proteomes" id="UP000237271"/>
    </source>
</evidence>
<gene>
    <name evidence="1" type="ORF">PHPALM_29015</name>
</gene>
<dbReference type="EMBL" id="NCKW01015743">
    <property type="protein sequence ID" value="POM61900.1"/>
    <property type="molecule type" value="Genomic_DNA"/>
</dbReference>
<comment type="caution">
    <text evidence="1">The sequence shown here is derived from an EMBL/GenBank/DDBJ whole genome shotgun (WGS) entry which is preliminary data.</text>
</comment>
<dbReference type="Proteomes" id="UP000237271">
    <property type="component" value="Unassembled WGS sequence"/>
</dbReference>
<reference evidence="1 2" key="1">
    <citation type="journal article" date="2017" name="Genome Biol. Evol.">
        <title>Phytophthora megakarya and P. palmivora, closely related causal agents of cacao black pod rot, underwent increases in genome sizes and gene numbers by different mechanisms.</title>
        <authorList>
            <person name="Ali S.S."/>
            <person name="Shao J."/>
            <person name="Lary D.J."/>
            <person name="Kronmiller B."/>
            <person name="Shen D."/>
            <person name="Strem M.D."/>
            <person name="Amoako-Attah I."/>
            <person name="Akrofi A.Y."/>
            <person name="Begoude B.A."/>
            <person name="Ten Hoopen G.M."/>
            <person name="Coulibaly K."/>
            <person name="Kebe B.I."/>
            <person name="Melnick R.L."/>
            <person name="Guiltinan M.J."/>
            <person name="Tyler B.M."/>
            <person name="Meinhardt L.W."/>
            <person name="Bailey B.A."/>
        </authorList>
    </citation>
    <scope>NUCLEOTIDE SEQUENCE [LARGE SCALE GENOMIC DNA]</scope>
    <source>
        <strain evidence="2">sbr112.9</strain>
    </source>
</reference>
<dbReference type="Gene3D" id="3.30.420.10">
    <property type="entry name" value="Ribonuclease H-like superfamily/Ribonuclease H"/>
    <property type="match status" value="1"/>
</dbReference>
<dbReference type="GO" id="GO:0003676">
    <property type="term" value="F:nucleic acid binding"/>
    <property type="evidence" value="ECO:0007669"/>
    <property type="project" value="InterPro"/>
</dbReference>
<protein>
    <submittedName>
        <fullName evidence="1">Gag/pol Polyprotein</fullName>
    </submittedName>
</protein>
<evidence type="ECO:0000313" key="1">
    <source>
        <dbReference type="EMBL" id="POM61900.1"/>
    </source>
</evidence>
<organism evidence="1 2">
    <name type="scientific">Phytophthora palmivora</name>
    <dbReference type="NCBI Taxonomy" id="4796"/>
    <lineage>
        <taxon>Eukaryota</taxon>
        <taxon>Sar</taxon>
        <taxon>Stramenopiles</taxon>
        <taxon>Oomycota</taxon>
        <taxon>Peronosporomycetes</taxon>
        <taxon>Peronosporales</taxon>
        <taxon>Peronosporaceae</taxon>
        <taxon>Phytophthora</taxon>
    </lineage>
</organism>
<name>A0A2P4X8M8_9STRA</name>
<dbReference type="SUPFAM" id="SSF53098">
    <property type="entry name" value="Ribonuclease H-like"/>
    <property type="match status" value="1"/>
</dbReference>
<proteinExistence type="predicted"/>
<keyword evidence="2" id="KW-1185">Reference proteome</keyword>
<dbReference type="AlphaFoldDB" id="A0A2P4X8M8"/>